<organism evidence="1 2">
    <name type="scientific">Avena sativa</name>
    <name type="common">Oat</name>
    <dbReference type="NCBI Taxonomy" id="4498"/>
    <lineage>
        <taxon>Eukaryota</taxon>
        <taxon>Viridiplantae</taxon>
        <taxon>Streptophyta</taxon>
        <taxon>Embryophyta</taxon>
        <taxon>Tracheophyta</taxon>
        <taxon>Spermatophyta</taxon>
        <taxon>Magnoliopsida</taxon>
        <taxon>Liliopsida</taxon>
        <taxon>Poales</taxon>
        <taxon>Poaceae</taxon>
        <taxon>BOP clade</taxon>
        <taxon>Pooideae</taxon>
        <taxon>Poodae</taxon>
        <taxon>Poeae</taxon>
        <taxon>Poeae Chloroplast Group 1 (Aveneae type)</taxon>
        <taxon>Aveninae</taxon>
        <taxon>Avena</taxon>
    </lineage>
</organism>
<evidence type="ECO:0000313" key="2">
    <source>
        <dbReference type="Proteomes" id="UP001732700"/>
    </source>
</evidence>
<dbReference type="Proteomes" id="UP001732700">
    <property type="component" value="Chromosome 2D"/>
</dbReference>
<reference evidence="1" key="1">
    <citation type="submission" date="2021-05" db="EMBL/GenBank/DDBJ databases">
        <authorList>
            <person name="Scholz U."/>
            <person name="Mascher M."/>
            <person name="Fiebig A."/>
        </authorList>
    </citation>
    <scope>NUCLEOTIDE SEQUENCE [LARGE SCALE GENOMIC DNA]</scope>
</reference>
<protein>
    <submittedName>
        <fullName evidence="1">Uncharacterized protein</fullName>
    </submittedName>
</protein>
<proteinExistence type="predicted"/>
<dbReference type="EnsemblPlants" id="AVESA.00010b.r2.2DG0349250.1">
    <property type="protein sequence ID" value="AVESA.00010b.r2.2DG0349250.1.CDS"/>
    <property type="gene ID" value="AVESA.00010b.r2.2DG0349250"/>
</dbReference>
<accession>A0ACD5UZK7</accession>
<evidence type="ECO:0000313" key="1">
    <source>
        <dbReference type="EnsemblPlants" id="AVESA.00010b.r2.2DG0349250.1.CDS"/>
    </source>
</evidence>
<sequence length="236" mass="25245">MADGAAKPEPEKKSWADVEEEEEAKAKAEAEAELAAAASSSSAAPTEPEVEAQAKQIEALSLSVPDDDGGGPEGPPLLDDSDDSQIQAVTSGDTVYESATTFEELNLTPELLKGLHDEMGFSRPSKIQAITLPMILTPPYKDLVAQAHNGSGKTTCFVLGMLSRVDPNRKTPKRRRQAPSQRRRAPLARQLSASIPSLPSLSRLDVDHRTSSAPPRRSSPPQVSPRLLPAPSRVRA</sequence>
<name>A0ACD5UZK7_AVESA</name>
<keyword evidence="2" id="KW-1185">Reference proteome</keyword>
<reference evidence="1" key="2">
    <citation type="submission" date="2025-09" db="UniProtKB">
        <authorList>
            <consortium name="EnsemblPlants"/>
        </authorList>
    </citation>
    <scope>IDENTIFICATION</scope>
</reference>